<dbReference type="OrthoDB" id="973733at2"/>
<evidence type="ECO:0000256" key="3">
    <source>
        <dbReference type="ARBA" id="ARBA00023002"/>
    </source>
</evidence>
<feature type="domain" description="Aldehyde dehydrogenase" evidence="7">
    <location>
        <begin position="3"/>
        <end position="450"/>
    </location>
</feature>
<dbReference type="Gene3D" id="3.40.605.10">
    <property type="entry name" value="Aldehyde Dehydrogenase, Chain A, domain 1"/>
    <property type="match status" value="1"/>
</dbReference>
<reference evidence="9" key="1">
    <citation type="submission" date="2016-11" db="EMBL/GenBank/DDBJ databases">
        <authorList>
            <person name="Varghese N."/>
            <person name="Submissions S."/>
        </authorList>
    </citation>
    <scope>NUCLEOTIDE SEQUENCE [LARGE SCALE GENOMIC DNA]</scope>
    <source>
        <strain evidence="9">DSM 24786</strain>
    </source>
</reference>
<dbReference type="RefSeq" id="WP_072303686.1">
    <property type="nucleotide sequence ID" value="NZ_FPIY01000002.1"/>
</dbReference>
<dbReference type="STRING" id="76595.SAMN05660313_02071"/>
<dbReference type="FunFam" id="3.40.605.10:FF:000012">
    <property type="entry name" value="NAD-dependent succinate-semialdehyde dehydrogenase"/>
    <property type="match status" value="1"/>
</dbReference>
<keyword evidence="2" id="KW-0521">NADP</keyword>
<dbReference type="Pfam" id="PF00171">
    <property type="entry name" value="Aldedh"/>
    <property type="match status" value="1"/>
</dbReference>
<evidence type="ECO:0000313" key="9">
    <source>
        <dbReference type="Proteomes" id="UP000183257"/>
    </source>
</evidence>
<dbReference type="PROSITE" id="PS00070">
    <property type="entry name" value="ALDEHYDE_DEHYDR_CYS"/>
    <property type="match status" value="1"/>
</dbReference>
<keyword evidence="9" id="KW-1185">Reference proteome</keyword>
<dbReference type="InterPro" id="IPR044148">
    <property type="entry name" value="ALDH_GabD1-like"/>
</dbReference>
<evidence type="ECO:0000313" key="8">
    <source>
        <dbReference type="EMBL" id="SFW49301.1"/>
    </source>
</evidence>
<keyword evidence="6" id="KW-0175">Coiled coil</keyword>
<evidence type="ECO:0000259" key="7">
    <source>
        <dbReference type="Pfam" id="PF00171"/>
    </source>
</evidence>
<dbReference type="GO" id="GO:0004777">
    <property type="term" value="F:succinate-semialdehyde dehydrogenase (NAD+) activity"/>
    <property type="evidence" value="ECO:0007669"/>
    <property type="project" value="TreeGrafter"/>
</dbReference>
<dbReference type="PANTHER" id="PTHR43217">
    <property type="entry name" value="SUCCINATE SEMIALDEHYDE DEHYDROGENASE [NAD(P)+] SAD"/>
    <property type="match status" value="1"/>
</dbReference>
<dbReference type="InterPro" id="IPR016162">
    <property type="entry name" value="Ald_DH_N"/>
</dbReference>
<comment type="similarity">
    <text evidence="1 5">Belongs to the aldehyde dehydrogenase family.</text>
</comment>
<dbReference type="Proteomes" id="UP000183257">
    <property type="component" value="Unassembled WGS sequence"/>
</dbReference>
<dbReference type="InterPro" id="IPR047110">
    <property type="entry name" value="GABD/Sad-like"/>
</dbReference>
<dbReference type="AlphaFoldDB" id="A0A1K1PPD7"/>
<evidence type="ECO:0000256" key="5">
    <source>
        <dbReference type="RuleBase" id="RU003345"/>
    </source>
</evidence>
<feature type="active site" evidence="4">
    <location>
        <position position="230"/>
    </location>
</feature>
<dbReference type="EMBL" id="FPIY01000002">
    <property type="protein sequence ID" value="SFW49301.1"/>
    <property type="molecule type" value="Genomic_DNA"/>
</dbReference>
<dbReference type="InterPro" id="IPR016163">
    <property type="entry name" value="Ald_DH_C"/>
</dbReference>
<evidence type="ECO:0000256" key="6">
    <source>
        <dbReference type="SAM" id="Coils"/>
    </source>
</evidence>
<gene>
    <name evidence="8" type="ORF">SAMN05660313_02071</name>
</gene>
<dbReference type="Gene3D" id="3.40.309.10">
    <property type="entry name" value="Aldehyde Dehydrogenase, Chain A, domain 2"/>
    <property type="match status" value="1"/>
</dbReference>
<dbReference type="SUPFAM" id="SSF53720">
    <property type="entry name" value="ALDH-like"/>
    <property type="match status" value="1"/>
</dbReference>
<name>A0A1K1PPD7_9FLAO</name>
<dbReference type="InterPro" id="IPR016160">
    <property type="entry name" value="Ald_DH_CS_CYS"/>
</dbReference>
<dbReference type="PROSITE" id="PS00687">
    <property type="entry name" value="ALDEHYDE_DEHYDR_GLU"/>
    <property type="match status" value="1"/>
</dbReference>
<proteinExistence type="inferred from homology"/>
<dbReference type="InterPro" id="IPR029510">
    <property type="entry name" value="Ald_DH_CS_GLU"/>
</dbReference>
<dbReference type="GO" id="GO:0004030">
    <property type="term" value="F:aldehyde dehydrogenase [NAD(P)+] activity"/>
    <property type="evidence" value="ECO:0007669"/>
    <property type="project" value="InterPro"/>
</dbReference>
<accession>A0A1K1PPD7</accession>
<evidence type="ECO:0000256" key="1">
    <source>
        <dbReference type="ARBA" id="ARBA00009986"/>
    </source>
</evidence>
<organism evidence="8 9">
    <name type="scientific">Cellulophaga fucicola</name>
    <dbReference type="NCBI Taxonomy" id="76595"/>
    <lineage>
        <taxon>Bacteria</taxon>
        <taxon>Pseudomonadati</taxon>
        <taxon>Bacteroidota</taxon>
        <taxon>Flavobacteriia</taxon>
        <taxon>Flavobacteriales</taxon>
        <taxon>Flavobacteriaceae</taxon>
        <taxon>Cellulophaga</taxon>
    </lineage>
</organism>
<dbReference type="InterPro" id="IPR015590">
    <property type="entry name" value="Aldehyde_DH_dom"/>
</dbReference>
<feature type="coiled-coil region" evidence="6">
    <location>
        <begin position="46"/>
        <end position="73"/>
    </location>
</feature>
<evidence type="ECO:0000256" key="2">
    <source>
        <dbReference type="ARBA" id="ARBA00022857"/>
    </source>
</evidence>
<evidence type="ECO:0000256" key="4">
    <source>
        <dbReference type="PROSITE-ProRule" id="PRU10007"/>
    </source>
</evidence>
<dbReference type="CDD" id="cd07100">
    <property type="entry name" value="ALDH_SSADH1_GabD1"/>
    <property type="match status" value="1"/>
</dbReference>
<dbReference type="PANTHER" id="PTHR43217:SF1">
    <property type="entry name" value="SUCCINATE SEMIALDEHYDE DEHYDROGENASE [NAD(P)+] SAD"/>
    <property type="match status" value="1"/>
</dbReference>
<keyword evidence="3 5" id="KW-0560">Oxidoreductase</keyword>
<sequence>MSTTITTVNPYTGKDIKTYNLHTKEEIDTVLKTGEKTFKTWKKTAIKERTSLLKKLAKQLEKKREDLSALMTAEMGKPIAQSRAEIDKCIWLCDFYAKNADNFLSDAIIDTEAQESFISYDPIGGVLAVMPWNYPFWQVFRFAVPTITAGNVGVLKHAANVTGCALAIQDIFEAAGYPKGCFQTIIADHKATENVLESNFIQAVSVTGSEKAGKSIASIAGKNLKKSVLELGGNNACIVWDNADLETYIPTMVKARFQNTGQSCIAAKRFIVEENIYDEFLEKFKKEVESLKIGNPEEEDTFMASMARTDLAEELKKQVDESVQKGAKILMGNTLTNANYAPTILTNITEDMPVFSQETFGPVATIIKAKNKKHSLELAANSRFGLGAMLFTEDIDAAREAIDHIEDGAFFVNEMVKSDPRLPFGGTKASGYGRELSKEGMLEFVNKKTVYIK</sequence>
<dbReference type="InterPro" id="IPR016161">
    <property type="entry name" value="Ald_DH/histidinol_DH"/>
</dbReference>
<protein>
    <submittedName>
        <fullName evidence="8">Succinate-semialdehyde dehydrogenase / glutarate-semialdehyde dehydrogenase</fullName>
    </submittedName>
</protein>